<dbReference type="Pfam" id="PF01327">
    <property type="entry name" value="Pep_deformylase"/>
    <property type="match status" value="1"/>
</dbReference>
<proteinExistence type="inferred from homology"/>
<comment type="similarity">
    <text evidence="1">Belongs to the polypeptide deformylase family.</text>
</comment>
<keyword evidence="3" id="KW-1185">Reference proteome</keyword>
<accession>A0A3N0AHR3</accession>
<dbReference type="Proteomes" id="UP000267368">
    <property type="component" value="Unassembled WGS sequence"/>
</dbReference>
<organism evidence="2 3">
    <name type="scientific">Slackia faecicanis</name>
    <dbReference type="NCBI Taxonomy" id="255723"/>
    <lineage>
        <taxon>Bacteria</taxon>
        <taxon>Bacillati</taxon>
        <taxon>Actinomycetota</taxon>
        <taxon>Coriobacteriia</taxon>
        <taxon>Eggerthellales</taxon>
        <taxon>Eggerthellaceae</taxon>
        <taxon>Slackia</taxon>
    </lineage>
</organism>
<sequence length="136" mass="15586">MIRPIMKNEFFLQQQSEDATPLDAPIARDLLDTLALHAHECVGMAANMIGQRKRIIVFMDGETPRAMMNPEIIAAKGPYETEEGCLSLDGRRPAKRFRTIRVRYRDLAFEEHTETFEEFSAQIIQHEIDHCNGVVI</sequence>
<dbReference type="PIRSF" id="PIRSF004749">
    <property type="entry name" value="Pep_def"/>
    <property type="match status" value="1"/>
</dbReference>
<evidence type="ECO:0000313" key="2">
    <source>
        <dbReference type="EMBL" id="RNL21649.1"/>
    </source>
</evidence>
<dbReference type="PANTHER" id="PTHR10458:SF22">
    <property type="entry name" value="PEPTIDE DEFORMYLASE"/>
    <property type="match status" value="1"/>
</dbReference>
<evidence type="ECO:0000256" key="1">
    <source>
        <dbReference type="ARBA" id="ARBA00010759"/>
    </source>
</evidence>
<dbReference type="Gene3D" id="3.90.45.10">
    <property type="entry name" value="Peptide deformylase"/>
    <property type="match status" value="1"/>
</dbReference>
<dbReference type="PRINTS" id="PR01576">
    <property type="entry name" value="PDEFORMYLASE"/>
</dbReference>
<gene>
    <name evidence="2" type="ORF">DMP07_02130</name>
</gene>
<name>A0A3N0AHR3_9ACTN</name>
<dbReference type="SUPFAM" id="SSF56420">
    <property type="entry name" value="Peptide deformylase"/>
    <property type="match status" value="1"/>
</dbReference>
<comment type="caution">
    <text evidence="2">The sequence shown here is derived from an EMBL/GenBank/DDBJ whole genome shotgun (WGS) entry which is preliminary data.</text>
</comment>
<dbReference type="InterPro" id="IPR023635">
    <property type="entry name" value="Peptide_deformylase"/>
</dbReference>
<dbReference type="GO" id="GO:0042586">
    <property type="term" value="F:peptide deformylase activity"/>
    <property type="evidence" value="ECO:0007669"/>
    <property type="project" value="InterPro"/>
</dbReference>
<evidence type="ECO:0000313" key="3">
    <source>
        <dbReference type="Proteomes" id="UP000267368"/>
    </source>
</evidence>
<dbReference type="PANTHER" id="PTHR10458">
    <property type="entry name" value="PEPTIDE DEFORMYLASE"/>
    <property type="match status" value="1"/>
</dbReference>
<dbReference type="RefSeq" id="WP_123197489.1">
    <property type="nucleotide sequence ID" value="NZ_QICB01000001.1"/>
</dbReference>
<dbReference type="AlphaFoldDB" id="A0A3N0AHR3"/>
<reference evidence="3" key="1">
    <citation type="submission" date="2018-05" db="EMBL/GenBank/DDBJ databases">
        <title>Genome Sequencing of selected type strains of the family Eggerthellaceae.</title>
        <authorList>
            <person name="Danylec N."/>
            <person name="Stoll D.A."/>
            <person name="Doetsch A."/>
            <person name="Huch M."/>
        </authorList>
    </citation>
    <scope>NUCLEOTIDE SEQUENCE [LARGE SCALE GENOMIC DNA]</scope>
    <source>
        <strain evidence="3">DSM 17537</strain>
    </source>
</reference>
<dbReference type="OrthoDB" id="9804313at2"/>
<dbReference type="EMBL" id="QICB01000001">
    <property type="protein sequence ID" value="RNL21649.1"/>
    <property type="molecule type" value="Genomic_DNA"/>
</dbReference>
<dbReference type="InterPro" id="IPR036821">
    <property type="entry name" value="Peptide_deformylase_sf"/>
</dbReference>
<dbReference type="NCBIfam" id="NF006670">
    <property type="entry name" value="PRK09218.1"/>
    <property type="match status" value="1"/>
</dbReference>
<protein>
    <submittedName>
        <fullName evidence="2">Peptide deformylase</fullName>
    </submittedName>
</protein>